<accession>A0A8S2YQX5</accession>
<dbReference type="EMBL" id="CAJOBJ010095297">
    <property type="protein sequence ID" value="CAF4561589.1"/>
    <property type="molecule type" value="Genomic_DNA"/>
</dbReference>
<dbReference type="AlphaFoldDB" id="A0A8S2YQX5"/>
<evidence type="ECO:0000313" key="3">
    <source>
        <dbReference type="Proteomes" id="UP000681720"/>
    </source>
</evidence>
<dbReference type="GO" id="GO:0033179">
    <property type="term" value="C:proton-transporting V-type ATPase, V0 domain"/>
    <property type="evidence" value="ECO:0007669"/>
    <property type="project" value="InterPro"/>
</dbReference>
<reference evidence="1" key="1">
    <citation type="submission" date="2021-02" db="EMBL/GenBank/DDBJ databases">
        <authorList>
            <person name="Nowell W R."/>
        </authorList>
    </citation>
    <scope>NUCLEOTIDE SEQUENCE</scope>
</reference>
<comment type="caution">
    <text evidence="1">The sequence shown here is derived from an EMBL/GenBank/DDBJ whole genome shotgun (WGS) entry which is preliminary data.</text>
</comment>
<dbReference type="Proteomes" id="UP000681720">
    <property type="component" value="Unassembled WGS sequence"/>
</dbReference>
<evidence type="ECO:0000313" key="1">
    <source>
        <dbReference type="EMBL" id="CAF4561589.1"/>
    </source>
</evidence>
<name>A0A8S2YQX5_9BILA</name>
<feature type="non-terminal residue" evidence="1">
    <location>
        <position position="1"/>
    </location>
</feature>
<sequence>GSFEQLGAITIADTPAQLYTAVLVDTPLAPYFIDCISEHDLDELNVEIIRSTLYK</sequence>
<gene>
    <name evidence="1" type="ORF">GIL414_LOCUS37273</name>
    <name evidence="2" type="ORF">GIL414_LOCUS52920</name>
</gene>
<dbReference type="GO" id="GO:0046961">
    <property type="term" value="F:proton-transporting ATPase activity, rotational mechanism"/>
    <property type="evidence" value="ECO:0007669"/>
    <property type="project" value="InterPro"/>
</dbReference>
<protein>
    <submittedName>
        <fullName evidence="1">Uncharacterized protein</fullName>
    </submittedName>
</protein>
<proteinExistence type="predicted"/>
<dbReference type="PANTHER" id="PTHR11028">
    <property type="entry name" value="VACUOLAR ATP SYNTHASE SUBUNIT AC39"/>
    <property type="match status" value="1"/>
</dbReference>
<organism evidence="1 3">
    <name type="scientific">Rotaria magnacalcarata</name>
    <dbReference type="NCBI Taxonomy" id="392030"/>
    <lineage>
        <taxon>Eukaryota</taxon>
        <taxon>Metazoa</taxon>
        <taxon>Spiralia</taxon>
        <taxon>Gnathifera</taxon>
        <taxon>Rotifera</taxon>
        <taxon>Eurotatoria</taxon>
        <taxon>Bdelloidea</taxon>
        <taxon>Philodinida</taxon>
        <taxon>Philodinidae</taxon>
        <taxon>Rotaria</taxon>
    </lineage>
</organism>
<dbReference type="InterPro" id="IPR016727">
    <property type="entry name" value="ATPase_V0-cplx_dsu"/>
</dbReference>
<dbReference type="InterPro" id="IPR036079">
    <property type="entry name" value="ATPase_csu/dsu_sf"/>
</dbReference>
<evidence type="ECO:0000313" key="2">
    <source>
        <dbReference type="EMBL" id="CAF4923100.1"/>
    </source>
</evidence>
<dbReference type="EMBL" id="CAJOBJ010182361">
    <property type="protein sequence ID" value="CAF4923100.1"/>
    <property type="molecule type" value="Genomic_DNA"/>
</dbReference>
<dbReference type="SUPFAM" id="SSF103486">
    <property type="entry name" value="V-type ATP synthase subunit C"/>
    <property type="match status" value="1"/>
</dbReference>
<feature type="non-terminal residue" evidence="1">
    <location>
        <position position="55"/>
    </location>
</feature>